<dbReference type="SUPFAM" id="SSF52540">
    <property type="entry name" value="P-loop containing nucleoside triphosphate hydrolases"/>
    <property type="match status" value="1"/>
</dbReference>
<dbReference type="AlphaFoldDB" id="R7VKY7"/>
<proteinExistence type="predicted"/>
<organism evidence="2">
    <name type="scientific">Capitella teleta</name>
    <name type="common">Polychaete worm</name>
    <dbReference type="NCBI Taxonomy" id="283909"/>
    <lineage>
        <taxon>Eukaryota</taxon>
        <taxon>Metazoa</taxon>
        <taxon>Spiralia</taxon>
        <taxon>Lophotrochozoa</taxon>
        <taxon>Annelida</taxon>
        <taxon>Polychaeta</taxon>
        <taxon>Sedentaria</taxon>
        <taxon>Scolecida</taxon>
        <taxon>Capitellidae</taxon>
        <taxon>Capitella</taxon>
    </lineage>
</organism>
<dbReference type="Pfam" id="PF00685">
    <property type="entry name" value="Sulfotransfer_1"/>
    <property type="match status" value="1"/>
</dbReference>
<evidence type="ECO:0000313" key="4">
    <source>
        <dbReference type="Proteomes" id="UP000014760"/>
    </source>
</evidence>
<reference evidence="2 4" key="2">
    <citation type="journal article" date="2013" name="Nature">
        <title>Insights into bilaterian evolution from three spiralian genomes.</title>
        <authorList>
            <person name="Simakov O."/>
            <person name="Marletaz F."/>
            <person name="Cho S.J."/>
            <person name="Edsinger-Gonzales E."/>
            <person name="Havlak P."/>
            <person name="Hellsten U."/>
            <person name="Kuo D.H."/>
            <person name="Larsson T."/>
            <person name="Lv J."/>
            <person name="Arendt D."/>
            <person name="Savage R."/>
            <person name="Osoegawa K."/>
            <person name="de Jong P."/>
            <person name="Grimwood J."/>
            <person name="Chapman J.A."/>
            <person name="Shapiro H."/>
            <person name="Aerts A."/>
            <person name="Otillar R.P."/>
            <person name="Terry A.Y."/>
            <person name="Boore J.L."/>
            <person name="Grigoriev I.V."/>
            <person name="Lindberg D.R."/>
            <person name="Seaver E.C."/>
            <person name="Weisblat D.A."/>
            <person name="Putnam N.H."/>
            <person name="Rokhsar D.S."/>
        </authorList>
    </citation>
    <scope>NUCLEOTIDE SEQUENCE</scope>
    <source>
        <strain evidence="2 4">I ESC-2004</strain>
    </source>
</reference>
<dbReference type="InterPro" id="IPR027417">
    <property type="entry name" value="P-loop_NTPase"/>
</dbReference>
<dbReference type="EMBL" id="AMQN01016677">
    <property type="status" value="NOT_ANNOTATED_CDS"/>
    <property type="molecule type" value="Genomic_DNA"/>
</dbReference>
<evidence type="ECO:0000259" key="1">
    <source>
        <dbReference type="Pfam" id="PF00685"/>
    </source>
</evidence>
<sequence>MTDKGLIGIVVYSLLFGISRFLCMTFDDVKQWCKKVFTTSSNTNIGFENSARLDKVISINVFDRYVTPNQPSNIISRHMKYVHPCYVLKDEVSFYCLTKSEAWFVEAPEGVEVWKRSCNTFHKPAQHENAVNVIRMPLQSLYRLTNEMDDIKAKLFFIEYFPRCGSTLLLQMFEETGECVTYSEPHYFNHFGRPEYSDEDVRLAAVMKIHCKPRKQPTTAFVFKAVLFGKTLSPAVRRLYPQAKFLYLYRNIVPHVTSYHKLRKLIIIERLDAAIRSIHPRVFWMLQKLVMSKLELPYTEKELNIAGKSDYPHGISTYYNVLKTHWVYLQRQQQDADAKTPSIKYEDLIKDPSKYITAVFRHYGLPLSLVPKAMRAMHKDSQRGSVLARTELKKRAEDSRLITEDMLAIADELGSEMGFEDALREFRLPYDISDS</sequence>
<accession>R7VKY7</accession>
<dbReference type="GO" id="GO:0008146">
    <property type="term" value="F:sulfotransferase activity"/>
    <property type="evidence" value="ECO:0007669"/>
    <property type="project" value="InterPro"/>
</dbReference>
<reference evidence="4" key="1">
    <citation type="submission" date="2012-12" db="EMBL/GenBank/DDBJ databases">
        <authorList>
            <person name="Hellsten U."/>
            <person name="Grimwood J."/>
            <person name="Chapman J.A."/>
            <person name="Shapiro H."/>
            <person name="Aerts A."/>
            <person name="Otillar R.P."/>
            <person name="Terry A.Y."/>
            <person name="Boore J.L."/>
            <person name="Simakov O."/>
            <person name="Marletaz F."/>
            <person name="Cho S.-J."/>
            <person name="Edsinger-Gonzales E."/>
            <person name="Havlak P."/>
            <person name="Kuo D.-H."/>
            <person name="Larsson T."/>
            <person name="Lv J."/>
            <person name="Arendt D."/>
            <person name="Savage R."/>
            <person name="Osoegawa K."/>
            <person name="de Jong P."/>
            <person name="Lindberg D.R."/>
            <person name="Seaver E.C."/>
            <person name="Weisblat D.A."/>
            <person name="Putnam N.H."/>
            <person name="Grigoriev I.V."/>
            <person name="Rokhsar D.S."/>
        </authorList>
    </citation>
    <scope>NUCLEOTIDE SEQUENCE</scope>
    <source>
        <strain evidence="4">I ESC-2004</strain>
    </source>
</reference>
<reference evidence="3" key="3">
    <citation type="submission" date="2015-06" db="UniProtKB">
        <authorList>
            <consortium name="EnsemblMetazoa"/>
        </authorList>
    </citation>
    <scope>IDENTIFICATION</scope>
</reference>
<gene>
    <name evidence="2" type="ORF">CAPTEDRAFT_198052</name>
</gene>
<dbReference type="HOGENOM" id="CLU_034499_1_0_1"/>
<name>R7VKY7_CAPTE</name>
<protein>
    <recommendedName>
        <fullName evidence="1">Sulfotransferase domain-containing protein</fullName>
    </recommendedName>
</protein>
<dbReference type="OMA" id="PRHACES"/>
<evidence type="ECO:0000313" key="2">
    <source>
        <dbReference type="EMBL" id="ELU17791.1"/>
    </source>
</evidence>
<dbReference type="EnsemblMetazoa" id="CapteT198052">
    <property type="protein sequence ID" value="CapteP198052"/>
    <property type="gene ID" value="CapteG198052"/>
</dbReference>
<dbReference type="InterPro" id="IPR000863">
    <property type="entry name" value="Sulfotransferase_dom"/>
</dbReference>
<dbReference type="OrthoDB" id="5912733at2759"/>
<dbReference type="Gene3D" id="3.40.50.300">
    <property type="entry name" value="P-loop containing nucleotide triphosphate hydrolases"/>
    <property type="match status" value="1"/>
</dbReference>
<dbReference type="PANTHER" id="PTHR33844:SF1">
    <property type="entry name" value="SULFOTRANSFERASE DOMAIN-CONTAINING PROTEIN"/>
    <property type="match status" value="1"/>
</dbReference>
<dbReference type="PANTHER" id="PTHR33844">
    <property type="entry name" value="SULFOTRANSFER_1 DOMAIN-CONTAINING PROTEIN"/>
    <property type="match status" value="1"/>
</dbReference>
<evidence type="ECO:0000313" key="3">
    <source>
        <dbReference type="EnsemblMetazoa" id="CapteP198052"/>
    </source>
</evidence>
<keyword evidence="4" id="KW-1185">Reference proteome</keyword>
<dbReference type="Proteomes" id="UP000014760">
    <property type="component" value="Unassembled WGS sequence"/>
</dbReference>
<dbReference type="EMBL" id="KB292306">
    <property type="protein sequence ID" value="ELU17791.1"/>
    <property type="molecule type" value="Genomic_DNA"/>
</dbReference>
<feature type="domain" description="Sulfotransferase" evidence="1">
    <location>
        <begin position="161"/>
        <end position="381"/>
    </location>
</feature>